<reference evidence="1" key="1">
    <citation type="journal article" date="2017" name="Parasit. Vectors">
        <title>Sialotranscriptomics of Rhipicephalus zambeziensis reveals intricate expression profiles of secretory proteins and suggests tight temporal transcriptional regulation during blood-feeding.</title>
        <authorList>
            <person name="de Castro M.H."/>
            <person name="de Klerk D."/>
            <person name="Pienaar R."/>
            <person name="Rees D.J.G."/>
            <person name="Mans B.J."/>
        </authorList>
    </citation>
    <scope>NUCLEOTIDE SEQUENCE</scope>
    <source>
        <tissue evidence="1">Salivary glands</tissue>
    </source>
</reference>
<accession>A0A224Y8N5</accession>
<dbReference type="EMBL" id="GFPF01002850">
    <property type="protein sequence ID" value="MAA13996.1"/>
    <property type="molecule type" value="Transcribed_RNA"/>
</dbReference>
<evidence type="ECO:0000313" key="1">
    <source>
        <dbReference type="EMBL" id="MAA13996.1"/>
    </source>
</evidence>
<name>A0A224Y8N5_9ACAR</name>
<organism evidence="1">
    <name type="scientific">Rhipicephalus zambeziensis</name>
    <dbReference type="NCBI Taxonomy" id="60191"/>
    <lineage>
        <taxon>Eukaryota</taxon>
        <taxon>Metazoa</taxon>
        <taxon>Ecdysozoa</taxon>
        <taxon>Arthropoda</taxon>
        <taxon>Chelicerata</taxon>
        <taxon>Arachnida</taxon>
        <taxon>Acari</taxon>
        <taxon>Parasitiformes</taxon>
        <taxon>Ixodida</taxon>
        <taxon>Ixodoidea</taxon>
        <taxon>Ixodidae</taxon>
        <taxon>Rhipicephalinae</taxon>
        <taxon>Rhipicephalus</taxon>
        <taxon>Rhipicephalus</taxon>
    </lineage>
</organism>
<proteinExistence type="predicted"/>
<sequence length="113" mass="13194">MACVYCSRKKYSTARVRGNFKTEYGQIRQDHVRISLAQTFCNRLWCHICCVVVSLVWLSSRVFQSCFSPCTVRCQCTLKNTRWSKFPEPCATASLIITSWFWDVKPQILLIML</sequence>
<dbReference type="AlphaFoldDB" id="A0A224Y8N5"/>
<protein>
    <submittedName>
        <fullName evidence="1">Uncharacterized protein</fullName>
    </submittedName>
</protein>